<evidence type="ECO:0000313" key="7">
    <source>
        <dbReference type="EMBL" id="VAW88503.1"/>
    </source>
</evidence>
<keyword evidence="3 6" id="KW-1133">Transmembrane helix</keyword>
<feature type="transmembrane region" description="Helical" evidence="6">
    <location>
        <begin position="225"/>
        <end position="243"/>
    </location>
</feature>
<dbReference type="NCBIfam" id="TIGR00945">
    <property type="entry name" value="tatC"/>
    <property type="match status" value="1"/>
</dbReference>
<evidence type="ECO:0000256" key="3">
    <source>
        <dbReference type="ARBA" id="ARBA00022989"/>
    </source>
</evidence>
<dbReference type="Pfam" id="PF00902">
    <property type="entry name" value="TatC"/>
    <property type="match status" value="1"/>
</dbReference>
<sequence length="274" mass="30744">MTRPRKYPPDPKTSLVTHLIELRDRMLRMLAGITVVFICLFPFANDLYTTLAAPLIAQLPAGSTMIATEVASPFLTPFKFTLVGAFFLAIPWILYQVWRFIAPGLFANERKMVLPLIVSSTLLFYAGMSFAYFVVFPLMFEFFIGTTPDGVAVMTDISKYLDFVLKLFFAFGLAFEIPIATILMVWAGITTPDKLVAKRPFIIVGVFVIGMLLTPPDIISQTLLAIPMWVLFELGVILSRIMISKRPTEDDDTQPPEPPPPSAASQEDFYDRKQ</sequence>
<feature type="transmembrane region" description="Helical" evidence="6">
    <location>
        <begin position="80"/>
        <end position="101"/>
    </location>
</feature>
<protein>
    <submittedName>
        <fullName evidence="7">Twin-arginine translocation protein TatC</fullName>
    </submittedName>
</protein>
<dbReference type="PROSITE" id="PS01218">
    <property type="entry name" value="TATC"/>
    <property type="match status" value="1"/>
</dbReference>
<dbReference type="PRINTS" id="PR01840">
    <property type="entry name" value="TATCFAMILY"/>
</dbReference>
<evidence type="ECO:0000256" key="1">
    <source>
        <dbReference type="ARBA" id="ARBA00004141"/>
    </source>
</evidence>
<dbReference type="EMBL" id="UOFQ01000099">
    <property type="protein sequence ID" value="VAW88503.1"/>
    <property type="molecule type" value="Genomic_DNA"/>
</dbReference>
<evidence type="ECO:0000256" key="2">
    <source>
        <dbReference type="ARBA" id="ARBA00022692"/>
    </source>
</evidence>
<dbReference type="InterPro" id="IPR002033">
    <property type="entry name" value="TatC"/>
</dbReference>
<keyword evidence="4 6" id="KW-0472">Membrane</keyword>
<dbReference type="HAMAP" id="MF_00902">
    <property type="entry name" value="TatC"/>
    <property type="match status" value="1"/>
</dbReference>
<feature type="region of interest" description="Disordered" evidence="5">
    <location>
        <begin position="247"/>
        <end position="274"/>
    </location>
</feature>
<evidence type="ECO:0000256" key="5">
    <source>
        <dbReference type="SAM" id="MobiDB-lite"/>
    </source>
</evidence>
<accession>A0A3B0ZJS1</accession>
<dbReference type="AlphaFoldDB" id="A0A3B0ZJS1"/>
<feature type="transmembrane region" description="Helical" evidence="6">
    <location>
        <begin position="164"/>
        <end position="189"/>
    </location>
</feature>
<name>A0A3B0ZJS1_9ZZZZ</name>
<dbReference type="InterPro" id="IPR019820">
    <property type="entry name" value="Sec-indep_translocase_CS"/>
</dbReference>
<feature type="transmembrane region" description="Helical" evidence="6">
    <location>
        <begin position="122"/>
        <end position="144"/>
    </location>
</feature>
<feature type="transmembrane region" description="Helical" evidence="6">
    <location>
        <begin position="201"/>
        <end position="219"/>
    </location>
</feature>
<dbReference type="GO" id="GO:0065002">
    <property type="term" value="P:intracellular protein transmembrane transport"/>
    <property type="evidence" value="ECO:0007669"/>
    <property type="project" value="TreeGrafter"/>
</dbReference>
<organism evidence="7">
    <name type="scientific">hydrothermal vent metagenome</name>
    <dbReference type="NCBI Taxonomy" id="652676"/>
    <lineage>
        <taxon>unclassified sequences</taxon>
        <taxon>metagenomes</taxon>
        <taxon>ecological metagenomes</taxon>
    </lineage>
</organism>
<dbReference type="PANTHER" id="PTHR30371">
    <property type="entry name" value="SEC-INDEPENDENT PROTEIN TRANSLOCASE PROTEIN TATC"/>
    <property type="match status" value="1"/>
</dbReference>
<feature type="transmembrane region" description="Helical" evidence="6">
    <location>
        <begin position="26"/>
        <end position="44"/>
    </location>
</feature>
<dbReference type="GO" id="GO:0033281">
    <property type="term" value="C:TAT protein transport complex"/>
    <property type="evidence" value="ECO:0007669"/>
    <property type="project" value="TreeGrafter"/>
</dbReference>
<dbReference type="PANTHER" id="PTHR30371:SF0">
    <property type="entry name" value="SEC-INDEPENDENT PROTEIN TRANSLOCASE PROTEIN TATC, CHLOROPLASTIC-RELATED"/>
    <property type="match status" value="1"/>
</dbReference>
<proteinExistence type="inferred from homology"/>
<comment type="subcellular location">
    <subcellularLocation>
        <location evidence="1">Membrane</location>
        <topology evidence="1">Multi-pass membrane protein</topology>
    </subcellularLocation>
</comment>
<evidence type="ECO:0000256" key="4">
    <source>
        <dbReference type="ARBA" id="ARBA00023136"/>
    </source>
</evidence>
<gene>
    <name evidence="7" type="ORF">MNBD_GAMMA17-652</name>
</gene>
<keyword evidence="2 6" id="KW-0812">Transmembrane</keyword>
<dbReference type="GO" id="GO:0009977">
    <property type="term" value="F:proton motive force dependent protein transmembrane transporter activity"/>
    <property type="evidence" value="ECO:0007669"/>
    <property type="project" value="TreeGrafter"/>
</dbReference>
<reference evidence="7" key="1">
    <citation type="submission" date="2018-06" db="EMBL/GenBank/DDBJ databases">
        <authorList>
            <person name="Zhirakovskaya E."/>
        </authorList>
    </citation>
    <scope>NUCLEOTIDE SEQUENCE</scope>
</reference>
<evidence type="ECO:0000256" key="6">
    <source>
        <dbReference type="SAM" id="Phobius"/>
    </source>
</evidence>
<dbReference type="GO" id="GO:0043953">
    <property type="term" value="P:protein transport by the Tat complex"/>
    <property type="evidence" value="ECO:0007669"/>
    <property type="project" value="TreeGrafter"/>
</dbReference>